<accession>A0A1G6KP03</accession>
<feature type="transmembrane region" description="Helical" evidence="6">
    <location>
        <begin position="319"/>
        <end position="344"/>
    </location>
</feature>
<dbReference type="PANTHER" id="PTHR43124">
    <property type="entry name" value="PURINE EFFLUX PUMP PBUE"/>
    <property type="match status" value="1"/>
</dbReference>
<dbReference type="PANTHER" id="PTHR43124:SF4">
    <property type="entry name" value="SUGAR EFFLUX TRANSPORTER"/>
    <property type="match status" value="1"/>
</dbReference>
<evidence type="ECO:0000256" key="4">
    <source>
        <dbReference type="ARBA" id="ARBA00022989"/>
    </source>
</evidence>
<evidence type="ECO:0000256" key="5">
    <source>
        <dbReference type="ARBA" id="ARBA00023136"/>
    </source>
</evidence>
<proteinExistence type="predicted"/>
<dbReference type="GO" id="GO:0005886">
    <property type="term" value="C:plasma membrane"/>
    <property type="evidence" value="ECO:0007669"/>
    <property type="project" value="UniProtKB-SubCell"/>
</dbReference>
<feature type="transmembrane region" description="Helical" evidence="6">
    <location>
        <begin position="261"/>
        <end position="281"/>
    </location>
</feature>
<dbReference type="InterPro" id="IPR050189">
    <property type="entry name" value="MFS_Efflux_Transporters"/>
</dbReference>
<dbReference type="InterPro" id="IPR020846">
    <property type="entry name" value="MFS_dom"/>
</dbReference>
<keyword evidence="3 6" id="KW-0812">Transmembrane</keyword>
<reference evidence="9" key="1">
    <citation type="submission" date="2016-10" db="EMBL/GenBank/DDBJ databases">
        <authorList>
            <person name="Varghese N."/>
            <person name="Submissions S."/>
        </authorList>
    </citation>
    <scope>NUCLEOTIDE SEQUENCE [LARGE SCALE GENOMIC DNA]</scope>
    <source>
        <strain evidence="9">DSM 22619</strain>
    </source>
</reference>
<sequence length="416" mass="42509">MAASDGGGARGKAGRAAGEKSGLIRPRQWLALAGLAVAAFVFNTSEFVPIGLLTDIGASFSLAEEGAAVMISVYAWGVMLMSLPLMVLASRVGFRRLMLGLLALFATGQFLCAVAPTFWLLVAARLVVAAAHSVFWAVVMVVAARVVDPRASSAAIGLVATGSSVAQIVGMPLGRAIGLALGWRMTFAAMGVASVATLAYLAVVFPSMGPGKRFRLWQLPGLFRNRSLVTLYVVVVFLAAGQFAAYSYVEPFLLRVAGLPARGVTLALSAFGCAGLLGSVLFSRLYDGNRRVFLAASLLGESVALLLLLPAAASPASMVAALVGWGACQMGYGIAFQAVLIGFVRPEEATVAMATYSGLYNLGIGGGTALGGVAAARLGVASVGVVGGVLVVAGTAVALALLLPRMRGSRAEAGPR</sequence>
<dbReference type="AlphaFoldDB" id="A0A1G6KP03"/>
<feature type="transmembrane region" description="Helical" evidence="6">
    <location>
        <begin position="101"/>
        <end position="121"/>
    </location>
</feature>
<comment type="subcellular location">
    <subcellularLocation>
        <location evidence="1">Cell membrane</location>
        <topology evidence="1">Multi-pass membrane protein</topology>
    </subcellularLocation>
</comment>
<feature type="transmembrane region" description="Helical" evidence="6">
    <location>
        <begin position="293"/>
        <end position="313"/>
    </location>
</feature>
<feature type="transmembrane region" description="Helical" evidence="6">
    <location>
        <begin position="29"/>
        <end position="48"/>
    </location>
</feature>
<dbReference type="Proteomes" id="UP000198528">
    <property type="component" value="Unassembled WGS sequence"/>
</dbReference>
<feature type="transmembrane region" description="Helical" evidence="6">
    <location>
        <begin position="154"/>
        <end position="173"/>
    </location>
</feature>
<feature type="transmembrane region" description="Helical" evidence="6">
    <location>
        <begin position="185"/>
        <end position="208"/>
    </location>
</feature>
<evidence type="ECO:0000313" key="9">
    <source>
        <dbReference type="Proteomes" id="UP000198528"/>
    </source>
</evidence>
<name>A0A1G6KP03_9ACTN</name>
<feature type="transmembrane region" description="Helical" evidence="6">
    <location>
        <begin position="68"/>
        <end position="89"/>
    </location>
</feature>
<dbReference type="EMBL" id="FMZL01000009">
    <property type="protein sequence ID" value="SDC32799.1"/>
    <property type="molecule type" value="Genomic_DNA"/>
</dbReference>
<dbReference type="GO" id="GO:0022857">
    <property type="term" value="F:transmembrane transporter activity"/>
    <property type="evidence" value="ECO:0007669"/>
    <property type="project" value="InterPro"/>
</dbReference>
<dbReference type="SUPFAM" id="SSF103473">
    <property type="entry name" value="MFS general substrate transporter"/>
    <property type="match status" value="1"/>
</dbReference>
<evidence type="ECO:0000256" key="2">
    <source>
        <dbReference type="ARBA" id="ARBA00022475"/>
    </source>
</evidence>
<feature type="domain" description="Major facilitator superfamily (MFS) profile" evidence="7">
    <location>
        <begin position="31"/>
        <end position="406"/>
    </location>
</feature>
<protein>
    <submittedName>
        <fullName evidence="8">MFS transporter, DHA1 family, L-arabinose/isopropyl-beta-D-thiogalactopyranoside export protein</fullName>
    </submittedName>
</protein>
<dbReference type="Pfam" id="PF07690">
    <property type="entry name" value="MFS_1"/>
    <property type="match status" value="1"/>
</dbReference>
<feature type="transmembrane region" description="Helical" evidence="6">
    <location>
        <begin position="127"/>
        <end position="147"/>
    </location>
</feature>
<evidence type="ECO:0000313" key="8">
    <source>
        <dbReference type="EMBL" id="SDC32799.1"/>
    </source>
</evidence>
<evidence type="ECO:0000259" key="7">
    <source>
        <dbReference type="PROSITE" id="PS50850"/>
    </source>
</evidence>
<feature type="transmembrane region" description="Helical" evidence="6">
    <location>
        <begin position="229"/>
        <end position="249"/>
    </location>
</feature>
<dbReference type="InterPro" id="IPR011701">
    <property type="entry name" value="MFS"/>
</dbReference>
<evidence type="ECO:0000256" key="3">
    <source>
        <dbReference type="ARBA" id="ARBA00022692"/>
    </source>
</evidence>
<dbReference type="PROSITE" id="PS50850">
    <property type="entry name" value="MFS"/>
    <property type="match status" value="1"/>
</dbReference>
<gene>
    <name evidence="8" type="ORF">SAMN04487824_10935</name>
</gene>
<dbReference type="Gene3D" id="1.20.1250.20">
    <property type="entry name" value="MFS general substrate transporter like domains"/>
    <property type="match status" value="1"/>
</dbReference>
<organism evidence="8 9">
    <name type="scientific">Parafannyhessea umbonata</name>
    <dbReference type="NCBI Taxonomy" id="604330"/>
    <lineage>
        <taxon>Bacteria</taxon>
        <taxon>Bacillati</taxon>
        <taxon>Actinomycetota</taxon>
        <taxon>Coriobacteriia</taxon>
        <taxon>Coriobacteriales</taxon>
        <taxon>Atopobiaceae</taxon>
        <taxon>Parafannyhessea</taxon>
    </lineage>
</organism>
<keyword evidence="4 6" id="KW-1133">Transmembrane helix</keyword>
<keyword evidence="5 6" id="KW-0472">Membrane</keyword>
<dbReference type="InterPro" id="IPR036259">
    <property type="entry name" value="MFS_trans_sf"/>
</dbReference>
<feature type="transmembrane region" description="Helical" evidence="6">
    <location>
        <begin position="356"/>
        <end position="375"/>
    </location>
</feature>
<dbReference type="STRING" id="604330.SAMN04489857_1140"/>
<feature type="transmembrane region" description="Helical" evidence="6">
    <location>
        <begin position="381"/>
        <end position="403"/>
    </location>
</feature>
<evidence type="ECO:0000256" key="1">
    <source>
        <dbReference type="ARBA" id="ARBA00004651"/>
    </source>
</evidence>
<keyword evidence="2" id="KW-1003">Cell membrane</keyword>
<evidence type="ECO:0000256" key="6">
    <source>
        <dbReference type="SAM" id="Phobius"/>
    </source>
</evidence>
<keyword evidence="9" id="KW-1185">Reference proteome</keyword>
<dbReference type="CDD" id="cd17324">
    <property type="entry name" value="MFS_NepI_like"/>
    <property type="match status" value="1"/>
</dbReference>
<dbReference type="RefSeq" id="WP_090846309.1">
    <property type="nucleotide sequence ID" value="NZ_FMZL01000009.1"/>
</dbReference>